<protein>
    <submittedName>
        <fullName evidence="1">Uncharacterized protein</fullName>
    </submittedName>
</protein>
<evidence type="ECO:0000313" key="1">
    <source>
        <dbReference type="EMBL" id="KAJ8960104.1"/>
    </source>
</evidence>
<sequence length="114" mass="13340">MYSSCSPMTPSYVTRLFQGFVGFWLLKKMPGKCCRNSIHCTTLLWQTCVVIRRIADINKVRYTEHFYQPSSLQQVMDLLKTENVEPVLRRSALNQVSVMVEDPLLHQTFWILPE</sequence>
<dbReference type="Proteomes" id="UP001162164">
    <property type="component" value="Unassembled WGS sequence"/>
</dbReference>
<proteinExistence type="predicted"/>
<accession>A0ABQ9IRJ3</accession>
<organism evidence="1 2">
    <name type="scientific">Molorchus minor</name>
    <dbReference type="NCBI Taxonomy" id="1323400"/>
    <lineage>
        <taxon>Eukaryota</taxon>
        <taxon>Metazoa</taxon>
        <taxon>Ecdysozoa</taxon>
        <taxon>Arthropoda</taxon>
        <taxon>Hexapoda</taxon>
        <taxon>Insecta</taxon>
        <taxon>Pterygota</taxon>
        <taxon>Neoptera</taxon>
        <taxon>Endopterygota</taxon>
        <taxon>Coleoptera</taxon>
        <taxon>Polyphaga</taxon>
        <taxon>Cucujiformia</taxon>
        <taxon>Chrysomeloidea</taxon>
        <taxon>Cerambycidae</taxon>
        <taxon>Lamiinae</taxon>
        <taxon>Monochamini</taxon>
        <taxon>Molorchus</taxon>
    </lineage>
</organism>
<reference evidence="1" key="1">
    <citation type="journal article" date="2023" name="Insect Mol. Biol.">
        <title>Genome sequencing provides insights into the evolution of gene families encoding plant cell wall-degrading enzymes in longhorned beetles.</title>
        <authorList>
            <person name="Shin N.R."/>
            <person name="Okamura Y."/>
            <person name="Kirsch R."/>
            <person name="Pauchet Y."/>
        </authorList>
    </citation>
    <scope>NUCLEOTIDE SEQUENCE</scope>
    <source>
        <strain evidence="1">MMC_N1</strain>
    </source>
</reference>
<gene>
    <name evidence="1" type="ORF">NQ317_012336</name>
</gene>
<evidence type="ECO:0000313" key="2">
    <source>
        <dbReference type="Proteomes" id="UP001162164"/>
    </source>
</evidence>
<keyword evidence="2" id="KW-1185">Reference proteome</keyword>
<name>A0ABQ9IRJ3_9CUCU</name>
<comment type="caution">
    <text evidence="1">The sequence shown here is derived from an EMBL/GenBank/DDBJ whole genome shotgun (WGS) entry which is preliminary data.</text>
</comment>
<dbReference type="EMBL" id="JAPWTJ010003235">
    <property type="protein sequence ID" value="KAJ8960104.1"/>
    <property type="molecule type" value="Genomic_DNA"/>
</dbReference>